<feature type="transmembrane region" description="Helical" evidence="5">
    <location>
        <begin position="320"/>
        <end position="338"/>
    </location>
</feature>
<feature type="transmembrane region" description="Helical" evidence="5">
    <location>
        <begin position="261"/>
        <end position="283"/>
    </location>
</feature>
<keyword evidence="2 5" id="KW-0812">Transmembrane</keyword>
<dbReference type="InterPro" id="IPR036513">
    <property type="entry name" value="STAS_dom_sf"/>
</dbReference>
<dbReference type="EMBL" id="JBHRYN010000012">
    <property type="protein sequence ID" value="MFC3702051.1"/>
    <property type="molecule type" value="Genomic_DNA"/>
</dbReference>
<feature type="transmembrane region" description="Helical" evidence="5">
    <location>
        <begin position="350"/>
        <end position="380"/>
    </location>
</feature>
<gene>
    <name evidence="7" type="ORF">ACFOND_10395</name>
</gene>
<dbReference type="Proteomes" id="UP001595710">
    <property type="component" value="Unassembled WGS sequence"/>
</dbReference>
<sequence length="494" mass="53005">MLLAQKKEDWFGNIRGDVLAGLVVALALIPEAIAFSIIAGVDPKVGLYASFCIAVIISVVGGRPGMISAATGAMALLMVDLVAEHGIQYLWAATLLTGVIQIVAGYLKLGELMRFVSRSVVTGFVNALAILIFMAQLPELTNVTWVVYAMTAAGLGIIYLFPYINKTIPSPLVTIVVLSAISIIFDFDIRTVGDMGDLPDTLPNFLFPDVPLNFATLAIILPYSAPLAVVGLLESLMTATIVDDLTDTSSDKNRECKGQGIANIGAGLMGGMAGCAMIGQSVINVKSGGRGRLSAFVAGTVLLIMVVFSSEWVAKIPMAALVSVMIMVSIGTFNWGSIRDLRQFPLSTNLVMIVTVVVVVWTHNLAYGVFAGVLLAALFFANKISHFMYVDSDLSEDEDKRSYKVVGQVFFNSADKFIAAFDFKEAISTVEIDLSRAHFWDITAVESLDKVVVKFKREGTDVNVVGLNEASETIVDRFGKLGKPEEIDKVLGGH</sequence>
<comment type="caution">
    <text evidence="7">The sequence shown here is derived from an EMBL/GenBank/DDBJ whole genome shotgun (WGS) entry which is preliminary data.</text>
</comment>
<evidence type="ECO:0000256" key="2">
    <source>
        <dbReference type="ARBA" id="ARBA00022692"/>
    </source>
</evidence>
<dbReference type="Pfam" id="PF00916">
    <property type="entry name" value="Sulfate_transp"/>
    <property type="match status" value="2"/>
</dbReference>
<dbReference type="CDD" id="cd07042">
    <property type="entry name" value="STAS_SulP_like_sulfate_transporter"/>
    <property type="match status" value="1"/>
</dbReference>
<comment type="subcellular location">
    <subcellularLocation>
        <location evidence="1">Membrane</location>
        <topology evidence="1">Multi-pass membrane protein</topology>
    </subcellularLocation>
</comment>
<name>A0ABV7WS81_9GAMM</name>
<keyword evidence="4 5" id="KW-0472">Membrane</keyword>
<evidence type="ECO:0000256" key="3">
    <source>
        <dbReference type="ARBA" id="ARBA00022989"/>
    </source>
</evidence>
<evidence type="ECO:0000259" key="6">
    <source>
        <dbReference type="PROSITE" id="PS50801"/>
    </source>
</evidence>
<feature type="transmembrane region" description="Helical" evidence="5">
    <location>
        <begin position="295"/>
        <end position="313"/>
    </location>
</feature>
<keyword evidence="8" id="KW-1185">Reference proteome</keyword>
<dbReference type="InterPro" id="IPR018045">
    <property type="entry name" value="S04_transporter_CS"/>
</dbReference>
<evidence type="ECO:0000256" key="4">
    <source>
        <dbReference type="ARBA" id="ARBA00023136"/>
    </source>
</evidence>
<proteinExistence type="predicted"/>
<feature type="transmembrane region" description="Helical" evidence="5">
    <location>
        <begin position="89"/>
        <end position="107"/>
    </location>
</feature>
<dbReference type="InterPro" id="IPR002645">
    <property type="entry name" value="STAS_dom"/>
</dbReference>
<dbReference type="InterPro" id="IPR011547">
    <property type="entry name" value="SLC26A/SulP_dom"/>
</dbReference>
<dbReference type="Gene3D" id="3.30.750.24">
    <property type="entry name" value="STAS domain"/>
    <property type="match status" value="1"/>
</dbReference>
<feature type="transmembrane region" description="Helical" evidence="5">
    <location>
        <begin position="212"/>
        <end position="233"/>
    </location>
</feature>
<dbReference type="PROSITE" id="PS50801">
    <property type="entry name" value="STAS"/>
    <property type="match status" value="1"/>
</dbReference>
<reference evidence="8" key="1">
    <citation type="journal article" date="2019" name="Int. J. Syst. Evol. Microbiol.">
        <title>The Global Catalogue of Microorganisms (GCM) 10K type strain sequencing project: providing services to taxonomists for standard genome sequencing and annotation.</title>
        <authorList>
            <consortium name="The Broad Institute Genomics Platform"/>
            <consortium name="The Broad Institute Genome Sequencing Center for Infectious Disease"/>
            <person name="Wu L."/>
            <person name="Ma J."/>
        </authorList>
    </citation>
    <scope>NUCLEOTIDE SEQUENCE [LARGE SCALE GENOMIC DNA]</scope>
    <source>
        <strain evidence="8">CECT 8288</strain>
    </source>
</reference>
<dbReference type="SUPFAM" id="SSF52091">
    <property type="entry name" value="SpoIIaa-like"/>
    <property type="match status" value="1"/>
</dbReference>
<feature type="transmembrane region" description="Helical" evidence="5">
    <location>
        <begin position="20"/>
        <end position="39"/>
    </location>
</feature>
<feature type="domain" description="STAS" evidence="6">
    <location>
        <begin position="390"/>
        <end position="494"/>
    </location>
</feature>
<dbReference type="PROSITE" id="PS01130">
    <property type="entry name" value="SLC26A"/>
    <property type="match status" value="1"/>
</dbReference>
<feature type="transmembrane region" description="Helical" evidence="5">
    <location>
        <begin position="173"/>
        <end position="192"/>
    </location>
</feature>
<accession>A0ABV7WS81</accession>
<protein>
    <submittedName>
        <fullName evidence="7">SulP family inorganic anion transporter</fullName>
    </submittedName>
</protein>
<evidence type="ECO:0000313" key="8">
    <source>
        <dbReference type="Proteomes" id="UP001595710"/>
    </source>
</evidence>
<dbReference type="RefSeq" id="WP_290281643.1">
    <property type="nucleotide sequence ID" value="NZ_JAUFQI010000001.1"/>
</dbReference>
<feature type="transmembrane region" description="Helical" evidence="5">
    <location>
        <begin position="143"/>
        <end position="161"/>
    </location>
</feature>
<evidence type="ECO:0000256" key="5">
    <source>
        <dbReference type="SAM" id="Phobius"/>
    </source>
</evidence>
<dbReference type="InterPro" id="IPR052706">
    <property type="entry name" value="Membrane-Transporter-like"/>
</dbReference>
<feature type="transmembrane region" description="Helical" evidence="5">
    <location>
        <begin position="119"/>
        <end position="137"/>
    </location>
</feature>
<evidence type="ECO:0000256" key="1">
    <source>
        <dbReference type="ARBA" id="ARBA00004141"/>
    </source>
</evidence>
<dbReference type="PANTHER" id="PTHR43310:SF1">
    <property type="entry name" value="SULFATE TRANSPORTER YBAR-RELATED"/>
    <property type="match status" value="1"/>
</dbReference>
<evidence type="ECO:0000313" key="7">
    <source>
        <dbReference type="EMBL" id="MFC3702051.1"/>
    </source>
</evidence>
<dbReference type="Pfam" id="PF01740">
    <property type="entry name" value="STAS"/>
    <property type="match status" value="1"/>
</dbReference>
<dbReference type="PANTHER" id="PTHR43310">
    <property type="entry name" value="SULFATE TRANSPORTER YBAR-RELATED"/>
    <property type="match status" value="1"/>
</dbReference>
<organism evidence="7 8">
    <name type="scientific">Reinekea marina</name>
    <dbReference type="NCBI Taxonomy" id="1310421"/>
    <lineage>
        <taxon>Bacteria</taxon>
        <taxon>Pseudomonadati</taxon>
        <taxon>Pseudomonadota</taxon>
        <taxon>Gammaproteobacteria</taxon>
        <taxon>Oceanospirillales</taxon>
        <taxon>Saccharospirillaceae</taxon>
        <taxon>Reinekea</taxon>
    </lineage>
</organism>
<feature type="transmembrane region" description="Helical" evidence="5">
    <location>
        <begin position="45"/>
        <end position="61"/>
    </location>
</feature>
<keyword evidence="3 5" id="KW-1133">Transmembrane helix</keyword>